<dbReference type="AlphaFoldDB" id="A0AAD8ACQ6"/>
<reference evidence="1" key="2">
    <citation type="submission" date="2023-05" db="EMBL/GenBank/DDBJ databases">
        <authorList>
            <person name="Fouks B."/>
        </authorList>
    </citation>
    <scope>NUCLEOTIDE SEQUENCE</scope>
    <source>
        <strain evidence="1">Stay&amp;Tobe</strain>
        <tissue evidence="1">Testes</tissue>
    </source>
</reference>
<feature type="non-terminal residue" evidence="1">
    <location>
        <position position="1"/>
    </location>
</feature>
<dbReference type="Proteomes" id="UP001233999">
    <property type="component" value="Unassembled WGS sequence"/>
</dbReference>
<gene>
    <name evidence="1" type="ORF">L9F63_012379</name>
</gene>
<dbReference type="EMBL" id="JASPKZ010001979">
    <property type="protein sequence ID" value="KAJ9596587.1"/>
    <property type="molecule type" value="Genomic_DNA"/>
</dbReference>
<organism evidence="1 2">
    <name type="scientific">Diploptera punctata</name>
    <name type="common">Pacific beetle cockroach</name>
    <dbReference type="NCBI Taxonomy" id="6984"/>
    <lineage>
        <taxon>Eukaryota</taxon>
        <taxon>Metazoa</taxon>
        <taxon>Ecdysozoa</taxon>
        <taxon>Arthropoda</taxon>
        <taxon>Hexapoda</taxon>
        <taxon>Insecta</taxon>
        <taxon>Pterygota</taxon>
        <taxon>Neoptera</taxon>
        <taxon>Polyneoptera</taxon>
        <taxon>Dictyoptera</taxon>
        <taxon>Blattodea</taxon>
        <taxon>Blaberoidea</taxon>
        <taxon>Blaberidae</taxon>
        <taxon>Diplopterinae</taxon>
        <taxon>Diploptera</taxon>
    </lineage>
</organism>
<evidence type="ECO:0000313" key="1">
    <source>
        <dbReference type="EMBL" id="KAJ9596587.1"/>
    </source>
</evidence>
<proteinExistence type="predicted"/>
<accession>A0AAD8ACQ6</accession>
<evidence type="ECO:0000313" key="2">
    <source>
        <dbReference type="Proteomes" id="UP001233999"/>
    </source>
</evidence>
<comment type="caution">
    <text evidence="1">The sequence shown here is derived from an EMBL/GenBank/DDBJ whole genome shotgun (WGS) entry which is preliminary data.</text>
</comment>
<protein>
    <submittedName>
        <fullName evidence="1">Uncharacterized protein</fullName>
    </submittedName>
</protein>
<keyword evidence="2" id="KW-1185">Reference proteome</keyword>
<sequence>IDSKFTRFFEILQSNAMLTHSELYVEYISQGIDSLWLNVVLLQYSFVTYFPIVERSLHYDVTLLSRGICR</sequence>
<feature type="non-terminal residue" evidence="1">
    <location>
        <position position="70"/>
    </location>
</feature>
<name>A0AAD8ACQ6_DIPPU</name>
<reference evidence="1" key="1">
    <citation type="journal article" date="2023" name="IScience">
        <title>Live-bearing cockroach genome reveals convergent evolutionary mechanisms linked to viviparity in insects and beyond.</title>
        <authorList>
            <person name="Fouks B."/>
            <person name="Harrison M.C."/>
            <person name="Mikhailova A.A."/>
            <person name="Marchal E."/>
            <person name="English S."/>
            <person name="Carruthers M."/>
            <person name="Jennings E.C."/>
            <person name="Chiamaka E.L."/>
            <person name="Frigard R.A."/>
            <person name="Pippel M."/>
            <person name="Attardo G.M."/>
            <person name="Benoit J.B."/>
            <person name="Bornberg-Bauer E."/>
            <person name="Tobe S.S."/>
        </authorList>
    </citation>
    <scope>NUCLEOTIDE SEQUENCE</scope>
    <source>
        <strain evidence="1">Stay&amp;Tobe</strain>
    </source>
</reference>